<evidence type="ECO:0000313" key="1">
    <source>
        <dbReference type="EMBL" id="DAG05384.1"/>
    </source>
</evidence>
<organism evidence="1">
    <name type="scientific">Myoviridae sp. ctai52</name>
    <dbReference type="NCBI Taxonomy" id="2825134"/>
    <lineage>
        <taxon>Viruses</taxon>
        <taxon>Duplodnaviria</taxon>
        <taxon>Heunggongvirae</taxon>
        <taxon>Uroviricota</taxon>
        <taxon>Caudoviricetes</taxon>
    </lineage>
</organism>
<sequence length="34" mass="4142">MIVKLIVTCLYYLLKDKQYEVEKITIVVKQNKKR</sequence>
<name>A0A8S5VFD5_9CAUD</name>
<reference evidence="1" key="1">
    <citation type="journal article" date="2021" name="Proc. Natl. Acad. Sci. U.S.A.">
        <title>A Catalog of Tens of Thousands of Viruses from Human Metagenomes Reveals Hidden Associations with Chronic Diseases.</title>
        <authorList>
            <person name="Tisza M.J."/>
            <person name="Buck C.B."/>
        </authorList>
    </citation>
    <scope>NUCLEOTIDE SEQUENCE</scope>
    <source>
        <strain evidence="1">Ctai52</strain>
    </source>
</reference>
<proteinExistence type="predicted"/>
<protein>
    <submittedName>
        <fullName evidence="1">Uncharacterized protein</fullName>
    </submittedName>
</protein>
<dbReference type="EMBL" id="BK016258">
    <property type="protein sequence ID" value="DAG05384.1"/>
    <property type="molecule type" value="Genomic_DNA"/>
</dbReference>
<accession>A0A8S5VFD5</accession>